<dbReference type="Gene3D" id="2.20.25.10">
    <property type="match status" value="1"/>
</dbReference>
<organism evidence="10 11">
    <name type="scientific">Vigna mungo</name>
    <name type="common">Black gram</name>
    <name type="synonym">Phaseolus mungo</name>
    <dbReference type="NCBI Taxonomy" id="3915"/>
    <lineage>
        <taxon>Eukaryota</taxon>
        <taxon>Viridiplantae</taxon>
        <taxon>Streptophyta</taxon>
        <taxon>Embryophyta</taxon>
        <taxon>Tracheophyta</taxon>
        <taxon>Spermatophyta</taxon>
        <taxon>Magnoliopsida</taxon>
        <taxon>eudicotyledons</taxon>
        <taxon>Gunneridae</taxon>
        <taxon>Pentapetalae</taxon>
        <taxon>rosids</taxon>
        <taxon>fabids</taxon>
        <taxon>Fabales</taxon>
        <taxon>Fabaceae</taxon>
        <taxon>Papilionoideae</taxon>
        <taxon>50 kb inversion clade</taxon>
        <taxon>NPAAA clade</taxon>
        <taxon>indigoferoid/millettioid clade</taxon>
        <taxon>Phaseoleae</taxon>
        <taxon>Vigna</taxon>
    </lineage>
</organism>
<dbReference type="CDD" id="cd10507">
    <property type="entry name" value="Zn-ribbon_RPA12"/>
    <property type="match status" value="1"/>
</dbReference>
<dbReference type="Proteomes" id="UP001374535">
    <property type="component" value="Chromosome 8"/>
</dbReference>
<accession>A0AAQ3RPV1</accession>
<dbReference type="GO" id="GO:0005736">
    <property type="term" value="C:RNA polymerase I complex"/>
    <property type="evidence" value="ECO:0007669"/>
    <property type="project" value="TreeGrafter"/>
</dbReference>
<dbReference type="PANTHER" id="PTHR11239">
    <property type="entry name" value="DNA-DIRECTED RNA POLYMERASE"/>
    <property type="match status" value="1"/>
</dbReference>
<evidence type="ECO:0000256" key="1">
    <source>
        <dbReference type="ARBA" id="ARBA00004604"/>
    </source>
</evidence>
<evidence type="ECO:0000313" key="10">
    <source>
        <dbReference type="EMBL" id="WVY99685.1"/>
    </source>
</evidence>
<dbReference type="GO" id="GO:0008270">
    <property type="term" value="F:zinc ion binding"/>
    <property type="evidence" value="ECO:0007669"/>
    <property type="project" value="UniProtKB-KW"/>
</dbReference>
<dbReference type="FunFam" id="2.20.25.10:FF:000050">
    <property type="entry name" value="DNA-directed RNA polymerase subunit"/>
    <property type="match status" value="1"/>
</dbReference>
<evidence type="ECO:0000256" key="2">
    <source>
        <dbReference type="ARBA" id="ARBA00018784"/>
    </source>
</evidence>
<gene>
    <name evidence="10" type="ORF">V8G54_025755</name>
</gene>
<keyword evidence="4" id="KW-0479">Metal-binding</keyword>
<proteinExistence type="predicted"/>
<dbReference type="SUPFAM" id="SSF57783">
    <property type="entry name" value="Zinc beta-ribbon"/>
    <property type="match status" value="1"/>
</dbReference>
<sequence length="181" mass="20657">CEGGWAWVNRCTGVALSLLDSLGLRYWWLKKCFVLVSSVYVRVFAASSSAFSALHTKLCISPPKSMAYYSSRLDFFCHLCGTTLIVPSSEYAQCPLCKTLRDIQDIRDKEISYTITAEEIRRELGMEIIEEQKVQLSKVNKKCEKCGHDEANFYTRQMRSADEGQTTFYTCTRCGHQSQEN</sequence>
<comment type="subcellular location">
    <subcellularLocation>
        <location evidence="1">Nucleus</location>
        <location evidence="1">Nucleolus</location>
    </subcellularLocation>
</comment>
<dbReference type="InterPro" id="IPR001222">
    <property type="entry name" value="Znf_TFIIS"/>
</dbReference>
<keyword evidence="3" id="KW-0804">Transcription</keyword>
<dbReference type="SMART" id="SM00440">
    <property type="entry name" value="ZnF_C2C2"/>
    <property type="match status" value="1"/>
</dbReference>
<evidence type="ECO:0000256" key="7">
    <source>
        <dbReference type="ARBA" id="ARBA00023242"/>
    </source>
</evidence>
<protein>
    <recommendedName>
        <fullName evidence="2">DNA-directed RNA polymerase I subunit RPA12</fullName>
    </recommendedName>
</protein>
<dbReference type="GO" id="GO:0003899">
    <property type="term" value="F:DNA-directed RNA polymerase activity"/>
    <property type="evidence" value="ECO:0007669"/>
    <property type="project" value="InterPro"/>
</dbReference>
<dbReference type="PANTHER" id="PTHR11239:SF14">
    <property type="entry name" value="DNA-DIRECTED RNA POLYMERASE I SUBUNIT RPA12"/>
    <property type="match status" value="1"/>
</dbReference>
<keyword evidence="6" id="KW-0862">Zinc</keyword>
<reference evidence="10 11" key="1">
    <citation type="journal article" date="2023" name="Life. Sci Alliance">
        <title>Evolutionary insights into 3D genome organization and epigenetic landscape of Vigna mungo.</title>
        <authorList>
            <person name="Junaid A."/>
            <person name="Singh B."/>
            <person name="Bhatia S."/>
        </authorList>
    </citation>
    <scope>NUCLEOTIDE SEQUENCE [LARGE SCALE GENOMIC DNA]</scope>
    <source>
        <strain evidence="10">Urdbean</strain>
    </source>
</reference>
<dbReference type="InterPro" id="IPR012164">
    <property type="entry name" value="Rpa12/Rpb9/Rpc10/TFS"/>
</dbReference>
<dbReference type="GO" id="GO:0003676">
    <property type="term" value="F:nucleic acid binding"/>
    <property type="evidence" value="ECO:0007669"/>
    <property type="project" value="InterPro"/>
</dbReference>
<name>A0AAQ3RPV1_VIGMU</name>
<keyword evidence="5 8" id="KW-0863">Zinc-finger</keyword>
<keyword evidence="11" id="KW-1185">Reference proteome</keyword>
<evidence type="ECO:0000256" key="8">
    <source>
        <dbReference type="PROSITE-ProRule" id="PRU00472"/>
    </source>
</evidence>
<keyword evidence="3" id="KW-0240">DNA-directed RNA polymerase</keyword>
<evidence type="ECO:0000256" key="5">
    <source>
        <dbReference type="ARBA" id="ARBA00022771"/>
    </source>
</evidence>
<evidence type="ECO:0000256" key="6">
    <source>
        <dbReference type="ARBA" id="ARBA00022833"/>
    </source>
</evidence>
<keyword evidence="7" id="KW-0539">Nucleus</keyword>
<evidence type="ECO:0000313" key="11">
    <source>
        <dbReference type="Proteomes" id="UP001374535"/>
    </source>
</evidence>
<dbReference type="PROSITE" id="PS51133">
    <property type="entry name" value="ZF_TFIIS_2"/>
    <property type="match status" value="1"/>
</dbReference>
<dbReference type="InterPro" id="IPR034004">
    <property type="entry name" value="Zn_ribbon_RPA12_C"/>
</dbReference>
<feature type="domain" description="TFIIS-type" evidence="9">
    <location>
        <begin position="139"/>
        <end position="179"/>
    </location>
</feature>
<evidence type="ECO:0000259" key="9">
    <source>
        <dbReference type="PROSITE" id="PS51133"/>
    </source>
</evidence>
<dbReference type="AlphaFoldDB" id="A0AAQ3RPV1"/>
<evidence type="ECO:0000256" key="3">
    <source>
        <dbReference type="ARBA" id="ARBA00022478"/>
    </source>
</evidence>
<feature type="non-terminal residue" evidence="10">
    <location>
        <position position="1"/>
    </location>
</feature>
<dbReference type="EMBL" id="CP144693">
    <property type="protein sequence ID" value="WVY99685.1"/>
    <property type="molecule type" value="Genomic_DNA"/>
</dbReference>
<dbReference type="Pfam" id="PF01096">
    <property type="entry name" value="Zn_ribbon_TFIIS"/>
    <property type="match status" value="1"/>
</dbReference>
<dbReference type="GO" id="GO:0006363">
    <property type="term" value="P:termination of RNA polymerase I transcription"/>
    <property type="evidence" value="ECO:0007669"/>
    <property type="project" value="TreeGrafter"/>
</dbReference>
<evidence type="ECO:0000256" key="4">
    <source>
        <dbReference type="ARBA" id="ARBA00022723"/>
    </source>
</evidence>